<accession>A0ABD5RVY4</accession>
<keyword evidence="3" id="KW-1185">Reference proteome</keyword>
<evidence type="ECO:0000313" key="3">
    <source>
        <dbReference type="Proteomes" id="UP001596328"/>
    </source>
</evidence>
<organism evidence="2 3">
    <name type="scientific">Halobium palmae</name>
    <dbReference type="NCBI Taxonomy" id="1776492"/>
    <lineage>
        <taxon>Archaea</taxon>
        <taxon>Methanobacteriati</taxon>
        <taxon>Methanobacteriota</taxon>
        <taxon>Stenosarchaea group</taxon>
        <taxon>Halobacteria</taxon>
        <taxon>Halobacteriales</taxon>
        <taxon>Haloferacaceae</taxon>
        <taxon>Halobium</taxon>
    </lineage>
</organism>
<proteinExistence type="predicted"/>
<dbReference type="Proteomes" id="UP001596328">
    <property type="component" value="Unassembled WGS sequence"/>
</dbReference>
<dbReference type="EMBL" id="JBHSWU010000011">
    <property type="protein sequence ID" value="MFC6723312.1"/>
    <property type="molecule type" value="Genomic_DNA"/>
</dbReference>
<name>A0ABD5RVY4_9EURY</name>
<feature type="region of interest" description="Disordered" evidence="1">
    <location>
        <begin position="1"/>
        <end position="73"/>
    </location>
</feature>
<evidence type="ECO:0000256" key="1">
    <source>
        <dbReference type="SAM" id="MobiDB-lite"/>
    </source>
</evidence>
<comment type="caution">
    <text evidence="2">The sequence shown here is derived from an EMBL/GenBank/DDBJ whole genome shotgun (WGS) entry which is preliminary data.</text>
</comment>
<dbReference type="AlphaFoldDB" id="A0ABD5RVY4"/>
<feature type="compositionally biased region" description="Basic and acidic residues" evidence="1">
    <location>
        <begin position="64"/>
        <end position="73"/>
    </location>
</feature>
<reference evidence="2 3" key="1">
    <citation type="journal article" date="2019" name="Int. J. Syst. Evol. Microbiol.">
        <title>The Global Catalogue of Microorganisms (GCM) 10K type strain sequencing project: providing services to taxonomists for standard genome sequencing and annotation.</title>
        <authorList>
            <consortium name="The Broad Institute Genomics Platform"/>
            <consortium name="The Broad Institute Genome Sequencing Center for Infectious Disease"/>
            <person name="Wu L."/>
            <person name="Ma J."/>
        </authorList>
    </citation>
    <scope>NUCLEOTIDE SEQUENCE [LARGE SCALE GENOMIC DNA]</scope>
    <source>
        <strain evidence="2 3">NBRC 111368</strain>
    </source>
</reference>
<feature type="compositionally biased region" description="Basic and acidic residues" evidence="1">
    <location>
        <begin position="1"/>
        <end position="33"/>
    </location>
</feature>
<evidence type="ECO:0000313" key="2">
    <source>
        <dbReference type="EMBL" id="MFC6723312.1"/>
    </source>
</evidence>
<gene>
    <name evidence="2" type="ORF">ACFQE1_02655</name>
</gene>
<protein>
    <submittedName>
        <fullName evidence="2">Uncharacterized protein</fullName>
    </submittedName>
</protein>
<sequence length="134" mass="15004">MADTKRGREKQARDADTRQRERELEEARDRENESEPPLSDADPSGTTDQEPEADETPADASDAETPRCHRRGCDEPAAFFVLERYQEETGKGPVEATAYLCTDHTDEESPANLDHAYDDYVFRVEPLPTDAGSS</sequence>